<feature type="region of interest" description="Disordered" evidence="1">
    <location>
        <begin position="54"/>
        <end position="130"/>
    </location>
</feature>
<dbReference type="KEGG" id="fal:FRAAL6653"/>
<dbReference type="HOGENOM" id="CLU_048111_2_2_11"/>
<dbReference type="Proteomes" id="UP000000657">
    <property type="component" value="Chromosome"/>
</dbReference>
<evidence type="ECO:0000259" key="2">
    <source>
        <dbReference type="Pfam" id="PF00188"/>
    </source>
</evidence>
<evidence type="ECO:0000256" key="1">
    <source>
        <dbReference type="SAM" id="MobiDB-lite"/>
    </source>
</evidence>
<dbReference type="Gene3D" id="3.40.33.10">
    <property type="entry name" value="CAP"/>
    <property type="match status" value="1"/>
</dbReference>
<protein>
    <recommendedName>
        <fullName evidence="2">SCP domain-containing protein</fullName>
    </recommendedName>
</protein>
<dbReference type="RefSeq" id="WP_011607690.1">
    <property type="nucleotide sequence ID" value="NC_008278.1"/>
</dbReference>
<dbReference type="PANTHER" id="PTHR31157">
    <property type="entry name" value="SCP DOMAIN-CONTAINING PROTEIN"/>
    <property type="match status" value="1"/>
</dbReference>
<gene>
    <name evidence="3" type="ordered locus">FRAAL6653</name>
</gene>
<evidence type="ECO:0000313" key="4">
    <source>
        <dbReference type="Proteomes" id="UP000000657"/>
    </source>
</evidence>
<evidence type="ECO:0000313" key="3">
    <source>
        <dbReference type="EMBL" id="CAJ65276.1"/>
    </source>
</evidence>
<reference evidence="3 4" key="1">
    <citation type="journal article" date="2007" name="Genome Res.">
        <title>Genome characteristics of facultatively symbiotic Frankia sp. strains reflect host range and host plant biogeography.</title>
        <authorList>
            <person name="Normand P."/>
            <person name="Lapierre P."/>
            <person name="Tisa L.S."/>
            <person name="Gogarten J.P."/>
            <person name="Alloisio N."/>
            <person name="Bagnarol E."/>
            <person name="Bassi C.A."/>
            <person name="Berry A.M."/>
            <person name="Bickhart D.M."/>
            <person name="Choisne N."/>
            <person name="Couloux A."/>
            <person name="Cournoyer B."/>
            <person name="Cruveiller S."/>
            <person name="Daubin V."/>
            <person name="Demange N."/>
            <person name="Francino M.P."/>
            <person name="Goltsman E."/>
            <person name="Huang Y."/>
            <person name="Kopp O.R."/>
            <person name="Labarre L."/>
            <person name="Lapidus A."/>
            <person name="Lavire C."/>
            <person name="Marechal J."/>
            <person name="Martinez M."/>
            <person name="Mastronunzio J.E."/>
            <person name="Mullin B.C."/>
            <person name="Niemann J."/>
            <person name="Pujic P."/>
            <person name="Rawnsley T."/>
            <person name="Rouy Z."/>
            <person name="Schenowitz C."/>
            <person name="Sellstedt A."/>
            <person name="Tavares F."/>
            <person name="Tomkins J.P."/>
            <person name="Vallenet D."/>
            <person name="Valverde C."/>
            <person name="Wall L.G."/>
            <person name="Wang Y."/>
            <person name="Medigue C."/>
            <person name="Benson D.R."/>
        </authorList>
    </citation>
    <scope>NUCLEOTIDE SEQUENCE [LARGE SCALE GENOMIC DNA]</scope>
    <source>
        <strain evidence="4">DSM 45986 / CECT 9034 / ACN14a</strain>
    </source>
</reference>
<dbReference type="AlphaFoldDB" id="Q0RBB0"/>
<dbReference type="InterPro" id="IPR035940">
    <property type="entry name" value="CAP_sf"/>
</dbReference>
<keyword evidence="4" id="KW-1185">Reference proteome</keyword>
<sequence>MQRTRNRHRAPRRPVLPAWTVAAGVLLATLALALWVTDRAGTATGRLAARMAGAPSTAEGAPPGSPAGADAGTATGRAGSGSLGAARTPARELAAPIGGAAGSPSARRPDPGAPETASAGTPRPAAPGQPTARARLIADVIAATNRARRAAGCPDLVADPVLTAAAGAHSIDMAVSGYFRHDSPDGRSPFDRMAAAGFDYSVAAENIAAGQRSAAEVVRDWMDSPEHRANILTCSLTRIGVGLATGGSYGYYWTQDFATPETGP</sequence>
<dbReference type="CDD" id="cd05379">
    <property type="entry name" value="CAP_bacterial"/>
    <property type="match status" value="1"/>
</dbReference>
<feature type="domain" description="SCP" evidence="2">
    <location>
        <begin position="142"/>
        <end position="257"/>
    </location>
</feature>
<dbReference type="eggNOG" id="COG2340">
    <property type="taxonomic scope" value="Bacteria"/>
</dbReference>
<dbReference type="SUPFAM" id="SSF55797">
    <property type="entry name" value="PR-1-like"/>
    <property type="match status" value="1"/>
</dbReference>
<feature type="compositionally biased region" description="Low complexity" evidence="1">
    <location>
        <begin position="83"/>
        <end position="106"/>
    </location>
</feature>
<dbReference type="Pfam" id="PF00188">
    <property type="entry name" value="CAP"/>
    <property type="match status" value="1"/>
</dbReference>
<dbReference type="PANTHER" id="PTHR31157:SF1">
    <property type="entry name" value="SCP DOMAIN-CONTAINING PROTEIN"/>
    <property type="match status" value="1"/>
</dbReference>
<dbReference type="STRING" id="326424.FRAAL6653"/>
<dbReference type="InterPro" id="IPR014044">
    <property type="entry name" value="CAP_dom"/>
</dbReference>
<name>Q0RBB0_FRAAA</name>
<organism evidence="3 4">
    <name type="scientific">Frankia alni (strain DSM 45986 / CECT 9034 / ACN14a)</name>
    <dbReference type="NCBI Taxonomy" id="326424"/>
    <lineage>
        <taxon>Bacteria</taxon>
        <taxon>Bacillati</taxon>
        <taxon>Actinomycetota</taxon>
        <taxon>Actinomycetes</taxon>
        <taxon>Frankiales</taxon>
        <taxon>Frankiaceae</taxon>
        <taxon>Frankia</taxon>
    </lineage>
</organism>
<dbReference type="OrthoDB" id="68195at2"/>
<feature type="compositionally biased region" description="Low complexity" evidence="1">
    <location>
        <begin position="54"/>
        <end position="77"/>
    </location>
</feature>
<dbReference type="EMBL" id="CT573213">
    <property type="protein sequence ID" value="CAJ65276.1"/>
    <property type="molecule type" value="Genomic_DNA"/>
</dbReference>
<proteinExistence type="predicted"/>
<accession>Q0RBB0</accession>